<evidence type="ECO:0000256" key="1">
    <source>
        <dbReference type="ARBA" id="ARBA00004651"/>
    </source>
</evidence>
<keyword evidence="5 9" id="KW-1133">Transmembrane helix</keyword>
<keyword evidence="2" id="KW-0813">Transport</keyword>
<feature type="transmembrane region" description="Helical" evidence="9">
    <location>
        <begin position="103"/>
        <end position="125"/>
    </location>
</feature>
<evidence type="ECO:0000256" key="6">
    <source>
        <dbReference type="ARBA" id="ARBA00023065"/>
    </source>
</evidence>
<dbReference type="GO" id="GO:0005254">
    <property type="term" value="F:chloride channel activity"/>
    <property type="evidence" value="ECO:0007669"/>
    <property type="project" value="InterPro"/>
</dbReference>
<keyword evidence="6" id="KW-0406">Ion transport</keyword>
<evidence type="ECO:0000256" key="5">
    <source>
        <dbReference type="ARBA" id="ARBA00022989"/>
    </source>
</evidence>
<dbReference type="GeneID" id="54481527"/>
<feature type="transmembrane region" description="Helical" evidence="9">
    <location>
        <begin position="131"/>
        <end position="147"/>
    </location>
</feature>
<comment type="subcellular location">
    <subcellularLocation>
        <location evidence="1">Cell membrane</location>
        <topology evidence="1">Multi-pass membrane protein</topology>
    </subcellularLocation>
</comment>
<dbReference type="GO" id="GO:0005886">
    <property type="term" value="C:plasma membrane"/>
    <property type="evidence" value="ECO:0007669"/>
    <property type="project" value="UniProtKB-SubCell"/>
</dbReference>
<keyword evidence="11" id="KW-1185">Reference proteome</keyword>
<dbReference type="RefSeq" id="XP_033605629.1">
    <property type="nucleotide sequence ID" value="XM_033740473.1"/>
</dbReference>
<keyword evidence="7 9" id="KW-0472">Membrane</keyword>
<protein>
    <submittedName>
        <fullName evidence="10">UPF0187-domain-containing protein</fullName>
    </submittedName>
</protein>
<name>A0A6A6WLZ8_9PEZI</name>
<keyword evidence="3" id="KW-1003">Cell membrane</keyword>
<sequence>MTSHTMDSIDGSVTSTVGKQTIEGLDTHEKNNLSPVSAEIPRKSHTGFAPPMSPMSWQAHHVNRRRKTNSIDLDDYFVGPRDVSKHSKWPFFMRLHGSILPKMILPLTFIAGWSTAITLISHYVYPLTVDSLLLTVLGFVVGLGLSFRSSTAYERFTEGRKYWAQLQFTAQNLSRVYWVNGKERPGEEGKQDLLGKLTALNLINAFAVSLKHKLRFEPGIHHEDLRGLVGYIDSFAKAAEETIPMPKQKTPWKATGEYLGISFAESNPRKYIKRANAKKPIGNLPLEVLKYLTAYNESLIENGTLPVPGHQTIVINSIVAMNEVMTGCERVLNTPMPLAYNICISQITWVYVLCLPFQLWAKLKWVTIPGCIFSAYIILGLAMIGREIENPFGSDVNDLPLDDFCNEIAEDIDIITAAPPPKPVDFIGAIDNLILWPLSDKGSSTWSTRSKEEIREALMTKANANLKTRKSVYNQRTSDSDDDGHIAAQAAPTHNEV</sequence>
<keyword evidence="4 9" id="KW-0812">Transmembrane</keyword>
<evidence type="ECO:0000313" key="11">
    <source>
        <dbReference type="Proteomes" id="UP000799437"/>
    </source>
</evidence>
<evidence type="ECO:0000256" key="7">
    <source>
        <dbReference type="ARBA" id="ARBA00023136"/>
    </source>
</evidence>
<proteinExistence type="predicted"/>
<gene>
    <name evidence="10" type="ORF">EJ05DRAFT_28454</name>
</gene>
<dbReference type="EMBL" id="ML996565">
    <property type="protein sequence ID" value="KAF2763178.1"/>
    <property type="molecule type" value="Genomic_DNA"/>
</dbReference>
<dbReference type="PANTHER" id="PTHR33281">
    <property type="entry name" value="UPF0187 PROTEIN YNEE"/>
    <property type="match status" value="1"/>
</dbReference>
<feature type="transmembrane region" description="Helical" evidence="9">
    <location>
        <begin position="365"/>
        <end position="384"/>
    </location>
</feature>
<dbReference type="Pfam" id="PF25539">
    <property type="entry name" value="Bestrophin_2"/>
    <property type="match status" value="1"/>
</dbReference>
<dbReference type="Proteomes" id="UP000799437">
    <property type="component" value="Unassembled WGS sequence"/>
</dbReference>
<organism evidence="10 11">
    <name type="scientific">Pseudovirgaria hyperparasitica</name>
    <dbReference type="NCBI Taxonomy" id="470096"/>
    <lineage>
        <taxon>Eukaryota</taxon>
        <taxon>Fungi</taxon>
        <taxon>Dikarya</taxon>
        <taxon>Ascomycota</taxon>
        <taxon>Pezizomycotina</taxon>
        <taxon>Dothideomycetes</taxon>
        <taxon>Dothideomycetes incertae sedis</taxon>
        <taxon>Acrospermales</taxon>
        <taxon>Acrospermaceae</taxon>
        <taxon>Pseudovirgaria</taxon>
    </lineage>
</organism>
<feature type="region of interest" description="Disordered" evidence="8">
    <location>
        <begin position="473"/>
        <end position="497"/>
    </location>
</feature>
<feature type="region of interest" description="Disordered" evidence="8">
    <location>
        <begin position="22"/>
        <end position="49"/>
    </location>
</feature>
<evidence type="ECO:0000256" key="8">
    <source>
        <dbReference type="SAM" id="MobiDB-lite"/>
    </source>
</evidence>
<evidence type="ECO:0000313" key="10">
    <source>
        <dbReference type="EMBL" id="KAF2763178.1"/>
    </source>
</evidence>
<reference evidence="10" key="1">
    <citation type="journal article" date="2020" name="Stud. Mycol.">
        <title>101 Dothideomycetes genomes: a test case for predicting lifestyles and emergence of pathogens.</title>
        <authorList>
            <person name="Haridas S."/>
            <person name="Albert R."/>
            <person name="Binder M."/>
            <person name="Bloem J."/>
            <person name="Labutti K."/>
            <person name="Salamov A."/>
            <person name="Andreopoulos B."/>
            <person name="Baker S."/>
            <person name="Barry K."/>
            <person name="Bills G."/>
            <person name="Bluhm B."/>
            <person name="Cannon C."/>
            <person name="Castanera R."/>
            <person name="Culley D."/>
            <person name="Daum C."/>
            <person name="Ezra D."/>
            <person name="Gonzalez J."/>
            <person name="Henrissat B."/>
            <person name="Kuo A."/>
            <person name="Liang C."/>
            <person name="Lipzen A."/>
            <person name="Lutzoni F."/>
            <person name="Magnuson J."/>
            <person name="Mondo S."/>
            <person name="Nolan M."/>
            <person name="Ohm R."/>
            <person name="Pangilinan J."/>
            <person name="Park H.-J."/>
            <person name="Ramirez L."/>
            <person name="Alfaro M."/>
            <person name="Sun H."/>
            <person name="Tritt A."/>
            <person name="Yoshinaga Y."/>
            <person name="Zwiers L.-H."/>
            <person name="Turgeon B."/>
            <person name="Goodwin S."/>
            <person name="Spatafora J."/>
            <person name="Crous P."/>
            <person name="Grigoriev I."/>
        </authorList>
    </citation>
    <scope>NUCLEOTIDE SEQUENCE</scope>
    <source>
        <strain evidence="10">CBS 121739</strain>
    </source>
</reference>
<evidence type="ECO:0000256" key="9">
    <source>
        <dbReference type="SAM" id="Phobius"/>
    </source>
</evidence>
<evidence type="ECO:0000256" key="4">
    <source>
        <dbReference type="ARBA" id="ARBA00022692"/>
    </source>
</evidence>
<dbReference type="AlphaFoldDB" id="A0A6A6WLZ8"/>
<accession>A0A6A6WLZ8</accession>
<dbReference type="InterPro" id="IPR044669">
    <property type="entry name" value="YneE/VCCN1/2-like"/>
</dbReference>
<evidence type="ECO:0000256" key="2">
    <source>
        <dbReference type="ARBA" id="ARBA00022448"/>
    </source>
</evidence>
<feature type="transmembrane region" description="Helical" evidence="9">
    <location>
        <begin position="338"/>
        <end position="359"/>
    </location>
</feature>
<dbReference type="OrthoDB" id="1368at2759"/>
<evidence type="ECO:0000256" key="3">
    <source>
        <dbReference type="ARBA" id="ARBA00022475"/>
    </source>
</evidence>
<dbReference type="PANTHER" id="PTHR33281:SF19">
    <property type="entry name" value="VOLTAGE-DEPENDENT ANION CHANNEL-FORMING PROTEIN YNEE"/>
    <property type="match status" value="1"/>
</dbReference>